<organism evidence="11 12">
    <name type="scientific">Tsukamurella tyrosinosolvens</name>
    <dbReference type="NCBI Taxonomy" id="57704"/>
    <lineage>
        <taxon>Bacteria</taxon>
        <taxon>Bacillati</taxon>
        <taxon>Actinomycetota</taxon>
        <taxon>Actinomycetes</taxon>
        <taxon>Mycobacteriales</taxon>
        <taxon>Tsukamurellaceae</taxon>
        <taxon>Tsukamurella</taxon>
    </lineage>
</organism>
<dbReference type="GO" id="GO:0005524">
    <property type="term" value="F:ATP binding"/>
    <property type="evidence" value="ECO:0007669"/>
    <property type="project" value="UniProtKB-KW"/>
</dbReference>
<evidence type="ECO:0000256" key="4">
    <source>
        <dbReference type="ARBA" id="ARBA00022679"/>
    </source>
</evidence>
<name>A0A1H4SXF5_TSUTY</name>
<feature type="domain" description="Signal transduction histidine kinase subgroup 3 dimerisation and phosphoacceptor" evidence="10">
    <location>
        <begin position="208"/>
        <end position="274"/>
    </location>
</feature>
<comment type="catalytic activity">
    <reaction evidence="1">
        <text>ATP + protein L-histidine = ADP + protein N-phospho-L-histidine.</text>
        <dbReference type="EC" id="2.7.13.3"/>
    </reaction>
</comment>
<dbReference type="PANTHER" id="PTHR24421">
    <property type="entry name" value="NITRATE/NITRITE SENSOR PROTEIN NARX-RELATED"/>
    <property type="match status" value="1"/>
</dbReference>
<dbReference type="Pfam" id="PF07730">
    <property type="entry name" value="HisKA_3"/>
    <property type="match status" value="1"/>
</dbReference>
<keyword evidence="6 11" id="KW-0418">Kinase</keyword>
<dbReference type="InterPro" id="IPR011712">
    <property type="entry name" value="Sig_transdc_His_kin_sub3_dim/P"/>
</dbReference>
<evidence type="ECO:0000256" key="2">
    <source>
        <dbReference type="ARBA" id="ARBA00012438"/>
    </source>
</evidence>
<keyword evidence="9" id="KW-1133">Transmembrane helix</keyword>
<dbReference type="GO" id="GO:0046983">
    <property type="term" value="F:protein dimerization activity"/>
    <property type="evidence" value="ECO:0007669"/>
    <property type="project" value="InterPro"/>
</dbReference>
<keyword evidence="7" id="KW-0067">ATP-binding</keyword>
<evidence type="ECO:0000256" key="8">
    <source>
        <dbReference type="ARBA" id="ARBA00023012"/>
    </source>
</evidence>
<dbReference type="Gene3D" id="3.30.565.10">
    <property type="entry name" value="Histidine kinase-like ATPase, C-terminal domain"/>
    <property type="match status" value="1"/>
</dbReference>
<dbReference type="AlphaFoldDB" id="A0A1H4SXF5"/>
<dbReference type="CDD" id="cd16917">
    <property type="entry name" value="HATPase_UhpB-NarQ-NarX-like"/>
    <property type="match status" value="1"/>
</dbReference>
<evidence type="ECO:0000313" key="12">
    <source>
        <dbReference type="Proteomes" id="UP000182241"/>
    </source>
</evidence>
<reference evidence="12" key="1">
    <citation type="submission" date="2016-10" db="EMBL/GenBank/DDBJ databases">
        <authorList>
            <person name="Varghese N."/>
            <person name="Submissions S."/>
        </authorList>
    </citation>
    <scope>NUCLEOTIDE SEQUENCE [LARGE SCALE GENOMIC DNA]</scope>
    <source>
        <strain evidence="12">DSM 44234</strain>
    </source>
</reference>
<dbReference type="STRING" id="57704.SAMN04489793_2417"/>
<evidence type="ECO:0000256" key="1">
    <source>
        <dbReference type="ARBA" id="ARBA00000085"/>
    </source>
</evidence>
<dbReference type="PANTHER" id="PTHR24421:SF10">
    <property type="entry name" value="NITRATE_NITRITE SENSOR PROTEIN NARQ"/>
    <property type="match status" value="1"/>
</dbReference>
<dbReference type="EC" id="2.7.13.3" evidence="2"/>
<evidence type="ECO:0000256" key="9">
    <source>
        <dbReference type="SAM" id="Phobius"/>
    </source>
</evidence>
<evidence type="ECO:0000259" key="10">
    <source>
        <dbReference type="Pfam" id="PF07730"/>
    </source>
</evidence>
<dbReference type="GO" id="GO:0016020">
    <property type="term" value="C:membrane"/>
    <property type="evidence" value="ECO:0007669"/>
    <property type="project" value="InterPro"/>
</dbReference>
<dbReference type="Proteomes" id="UP000182241">
    <property type="component" value="Unassembled WGS sequence"/>
</dbReference>
<feature type="transmembrane region" description="Helical" evidence="9">
    <location>
        <begin position="137"/>
        <end position="153"/>
    </location>
</feature>
<dbReference type="InterPro" id="IPR036890">
    <property type="entry name" value="HATPase_C_sf"/>
</dbReference>
<keyword evidence="5" id="KW-0547">Nucleotide-binding</keyword>
<feature type="transmembrane region" description="Helical" evidence="9">
    <location>
        <begin position="40"/>
        <end position="58"/>
    </location>
</feature>
<evidence type="ECO:0000256" key="3">
    <source>
        <dbReference type="ARBA" id="ARBA00022553"/>
    </source>
</evidence>
<keyword evidence="12" id="KW-1185">Reference proteome</keyword>
<dbReference type="OrthoDB" id="227596at2"/>
<keyword evidence="9" id="KW-0812">Transmembrane</keyword>
<evidence type="ECO:0000313" key="11">
    <source>
        <dbReference type="EMBL" id="SEC48644.1"/>
    </source>
</evidence>
<keyword evidence="9" id="KW-0472">Membrane</keyword>
<gene>
    <name evidence="11" type="ORF">SAMN04489793_2417</name>
</gene>
<keyword evidence="8" id="KW-0902">Two-component regulatory system</keyword>
<evidence type="ECO:0000256" key="5">
    <source>
        <dbReference type="ARBA" id="ARBA00022741"/>
    </source>
</evidence>
<accession>A0A1H4SXF5</accession>
<sequence length="400" mass="41331">MHPMLAIANRLVRLTTGGSEARRTIACHHDEVVDGLRTRITLVIAVAGVVVAGATLDFHRDSPWTAVLFAIAAAGVVVRCLPEDRVPLPARVATEAATVVAAGILFALQPNGALGVLLYVSTVHLGAVFPARISVPLAVLAGASVTATAALSGPIDFNAIWIGVSVTATVWAGIAGRSRRERTRALEQLVEQTKLTAESESRSSALAERARIARDLHDVLAHTLSGAGMQLELADALLEANRPDDARAAVQRARGAIADGVTEARGAVHALREDTVDLPTTLAALADGPDETVETGPVELTDAQARAVLRVAQEAVTNARRYAAGAPVTVRLFPVPDGAELTVGNGPGTASGVPGSGMGLIGMRERAAEVGGTLYAGPTGDGGWAVRLVLPRPSDPIKEL</sequence>
<dbReference type="SUPFAM" id="SSF55874">
    <property type="entry name" value="ATPase domain of HSP90 chaperone/DNA topoisomerase II/histidine kinase"/>
    <property type="match status" value="1"/>
</dbReference>
<keyword evidence="3" id="KW-0597">Phosphoprotein</keyword>
<evidence type="ECO:0000256" key="7">
    <source>
        <dbReference type="ARBA" id="ARBA00022840"/>
    </source>
</evidence>
<feature type="transmembrane region" description="Helical" evidence="9">
    <location>
        <begin position="159"/>
        <end position="176"/>
    </location>
</feature>
<evidence type="ECO:0000256" key="6">
    <source>
        <dbReference type="ARBA" id="ARBA00022777"/>
    </source>
</evidence>
<keyword evidence="4" id="KW-0808">Transferase</keyword>
<dbReference type="GO" id="GO:0000155">
    <property type="term" value="F:phosphorelay sensor kinase activity"/>
    <property type="evidence" value="ECO:0007669"/>
    <property type="project" value="InterPro"/>
</dbReference>
<dbReference type="EMBL" id="FNSA01000003">
    <property type="protein sequence ID" value="SEC48644.1"/>
    <property type="molecule type" value="Genomic_DNA"/>
</dbReference>
<dbReference type="Gene3D" id="1.20.5.1930">
    <property type="match status" value="1"/>
</dbReference>
<proteinExistence type="predicted"/>
<protein>
    <recommendedName>
        <fullName evidence="2">histidine kinase</fullName>
        <ecNumber evidence="2">2.7.13.3</ecNumber>
    </recommendedName>
</protein>
<dbReference type="InterPro" id="IPR050482">
    <property type="entry name" value="Sensor_HK_TwoCompSys"/>
</dbReference>